<evidence type="ECO:0000313" key="1">
    <source>
        <dbReference type="EMBL" id="KIL47626.1"/>
    </source>
</evidence>
<evidence type="ECO:0000313" key="2">
    <source>
        <dbReference type="Proteomes" id="UP000031972"/>
    </source>
</evidence>
<protein>
    <submittedName>
        <fullName evidence="1">Uncharacterized protein</fullName>
    </submittedName>
</protein>
<organism evidence="1 2">
    <name type="scientific">Jeotgalibacillus campisalis</name>
    <dbReference type="NCBI Taxonomy" id="220754"/>
    <lineage>
        <taxon>Bacteria</taxon>
        <taxon>Bacillati</taxon>
        <taxon>Bacillota</taxon>
        <taxon>Bacilli</taxon>
        <taxon>Bacillales</taxon>
        <taxon>Caryophanaceae</taxon>
        <taxon>Jeotgalibacillus</taxon>
    </lineage>
</organism>
<comment type="caution">
    <text evidence="1">The sequence shown here is derived from an EMBL/GenBank/DDBJ whole genome shotgun (WGS) entry which is preliminary data.</text>
</comment>
<reference evidence="1 2" key="1">
    <citation type="submission" date="2015-01" db="EMBL/GenBank/DDBJ databases">
        <title>Jeotgalibacillus campisalis genome sequencing.</title>
        <authorList>
            <person name="Goh K.M."/>
            <person name="Chan K.-G."/>
            <person name="Yaakop A.S."/>
            <person name="Ee R."/>
            <person name="Gan H.M."/>
            <person name="Chan C.S."/>
        </authorList>
    </citation>
    <scope>NUCLEOTIDE SEQUENCE [LARGE SCALE GENOMIC DNA]</scope>
    <source>
        <strain evidence="1 2">SF-57</strain>
    </source>
</reference>
<accession>A0A0C2VT62</accession>
<name>A0A0C2VT62_9BACL</name>
<sequence length="39" mass="4849">MGAFYYLKINSREKNLYVRAFHYYDNMGSSDHTNWIRTW</sequence>
<proteinExistence type="predicted"/>
<dbReference type="AlphaFoldDB" id="A0A0C2VT62"/>
<dbReference type="Proteomes" id="UP000031972">
    <property type="component" value="Unassembled WGS sequence"/>
</dbReference>
<dbReference type="EMBL" id="JXRR01000014">
    <property type="protein sequence ID" value="KIL47626.1"/>
    <property type="molecule type" value="Genomic_DNA"/>
</dbReference>
<keyword evidence="2" id="KW-1185">Reference proteome</keyword>
<gene>
    <name evidence="1" type="ORF">KR50_17930</name>
</gene>